<evidence type="ECO:0000256" key="1">
    <source>
        <dbReference type="SAM" id="Phobius"/>
    </source>
</evidence>
<dbReference type="EMBL" id="PFAJ01000057">
    <property type="protein sequence ID" value="PIR96859.1"/>
    <property type="molecule type" value="Genomic_DNA"/>
</dbReference>
<sequence length="144" mass="16573">MEGTMQYITLFDSIGQWMANNWLWVAIVIVALAAIPIVKRLARRWREASFALPTAPSLARLRPLWNRLAYFQAVGFIALLLATVYGIVLHIHWLWTICPLGCLVLLGYPGYLVRKRRVGPSVRNTFLEALSLLWVLLWSIQWII</sequence>
<comment type="caution">
    <text evidence="2">The sequence shown here is derived from an EMBL/GenBank/DDBJ whole genome shotgun (WGS) entry which is preliminary data.</text>
</comment>
<keyword evidence="1" id="KW-0812">Transmembrane</keyword>
<dbReference type="AlphaFoldDB" id="A0A2H0VET1"/>
<evidence type="ECO:0000313" key="3">
    <source>
        <dbReference type="Proteomes" id="UP000230557"/>
    </source>
</evidence>
<gene>
    <name evidence="2" type="ORF">COT91_04320</name>
</gene>
<organism evidence="2 3">
    <name type="scientific">Candidatus Doudnabacteria bacterium CG10_big_fil_rev_8_21_14_0_10_41_10</name>
    <dbReference type="NCBI Taxonomy" id="1974551"/>
    <lineage>
        <taxon>Bacteria</taxon>
        <taxon>Candidatus Doudnaibacteriota</taxon>
    </lineage>
</organism>
<keyword evidence="1" id="KW-1133">Transmembrane helix</keyword>
<dbReference type="Proteomes" id="UP000230557">
    <property type="component" value="Unassembled WGS sequence"/>
</dbReference>
<feature type="transmembrane region" description="Helical" evidence="1">
    <location>
        <begin position="125"/>
        <end position="143"/>
    </location>
</feature>
<reference evidence="3" key="1">
    <citation type="submission" date="2017-09" db="EMBL/GenBank/DDBJ databases">
        <title>Depth-based differentiation of microbial function through sediment-hosted aquifers and enrichment of novel symbionts in the deep terrestrial subsurface.</title>
        <authorList>
            <person name="Probst A.J."/>
            <person name="Ladd B."/>
            <person name="Jarett J.K."/>
            <person name="Geller-Mcgrath D.E."/>
            <person name="Sieber C.M.K."/>
            <person name="Emerson J.B."/>
            <person name="Anantharaman K."/>
            <person name="Thomas B.C."/>
            <person name="Malmstrom R."/>
            <person name="Stieglmeier M."/>
            <person name="Klingl A."/>
            <person name="Woyke T."/>
            <person name="Ryan C.M."/>
            <person name="Banfield J.F."/>
        </authorList>
    </citation>
    <scope>NUCLEOTIDE SEQUENCE [LARGE SCALE GENOMIC DNA]</scope>
</reference>
<proteinExistence type="predicted"/>
<feature type="transmembrane region" description="Helical" evidence="1">
    <location>
        <begin position="68"/>
        <end position="87"/>
    </location>
</feature>
<evidence type="ECO:0000313" key="2">
    <source>
        <dbReference type="EMBL" id="PIR96859.1"/>
    </source>
</evidence>
<feature type="transmembrane region" description="Helical" evidence="1">
    <location>
        <begin position="93"/>
        <end position="113"/>
    </location>
</feature>
<name>A0A2H0VET1_9BACT</name>
<protein>
    <submittedName>
        <fullName evidence="2">Uncharacterized protein</fullName>
    </submittedName>
</protein>
<keyword evidence="1" id="KW-0472">Membrane</keyword>
<feature type="transmembrane region" description="Helical" evidence="1">
    <location>
        <begin position="21"/>
        <end position="38"/>
    </location>
</feature>
<accession>A0A2H0VET1</accession>